<dbReference type="EMBL" id="CP008876">
    <property type="protein sequence ID" value="AIF66921.1"/>
    <property type="molecule type" value="Genomic_DNA"/>
</dbReference>
<dbReference type="SMART" id="SM00316">
    <property type="entry name" value="S1"/>
    <property type="match status" value="1"/>
</dbReference>
<dbReference type="Proteomes" id="UP000027980">
    <property type="component" value="Chromosome"/>
</dbReference>
<dbReference type="SUPFAM" id="SSF50249">
    <property type="entry name" value="Nucleic acid-binding proteins"/>
    <property type="match status" value="1"/>
</dbReference>
<organism evidence="7 8">
    <name type="scientific">Terribacillus saccharophilus</name>
    <dbReference type="NCBI Taxonomy" id="361277"/>
    <lineage>
        <taxon>Bacteria</taxon>
        <taxon>Bacillati</taxon>
        <taxon>Bacillota</taxon>
        <taxon>Bacilli</taxon>
        <taxon>Bacillales</taxon>
        <taxon>Bacillaceae</taxon>
        <taxon>Terribacillus</taxon>
    </lineage>
</organism>
<evidence type="ECO:0000313" key="7">
    <source>
        <dbReference type="EMBL" id="AIF66921.1"/>
    </source>
</evidence>
<evidence type="ECO:0000256" key="2">
    <source>
        <dbReference type="ARBA" id="ARBA00022723"/>
    </source>
</evidence>
<dbReference type="GO" id="GO:0005737">
    <property type="term" value="C:cytoplasm"/>
    <property type="evidence" value="ECO:0007669"/>
    <property type="project" value="TreeGrafter"/>
</dbReference>
<keyword evidence="2" id="KW-0479">Metal-binding</keyword>
<dbReference type="Gene3D" id="2.40.50.140">
    <property type="entry name" value="Nucleic acid-binding proteins"/>
    <property type="match status" value="1"/>
</dbReference>
<keyword evidence="3" id="KW-0378">Hydrolase</keyword>
<evidence type="ECO:0000256" key="5">
    <source>
        <dbReference type="ARBA" id="ARBA00022884"/>
    </source>
</evidence>
<protein>
    <recommendedName>
        <fullName evidence="6">S1 motif domain-containing protein</fullName>
    </recommendedName>
</protein>
<name>A0A075LL76_9BACI</name>
<dbReference type="InterPro" id="IPR019307">
    <property type="entry name" value="RNA-bd_AU-1/RNase_E/G"/>
</dbReference>
<dbReference type="PANTHER" id="PTHR30001:SF0">
    <property type="entry name" value="RIBONUCLEASE G"/>
    <property type="match status" value="1"/>
</dbReference>
<keyword evidence="5" id="KW-0694">RNA-binding</keyword>
<dbReference type="PROSITE" id="PS50126">
    <property type="entry name" value="S1"/>
    <property type="match status" value="1"/>
</dbReference>
<dbReference type="AlphaFoldDB" id="A0A075LL76"/>
<evidence type="ECO:0000256" key="3">
    <source>
        <dbReference type="ARBA" id="ARBA00022801"/>
    </source>
</evidence>
<dbReference type="KEGG" id="tap:GZ22_09890"/>
<dbReference type="GO" id="GO:0046872">
    <property type="term" value="F:metal ion binding"/>
    <property type="evidence" value="ECO:0007669"/>
    <property type="project" value="UniProtKB-KW"/>
</dbReference>
<comment type="cofactor">
    <cofactor evidence="1">
        <name>Mg(2+)</name>
        <dbReference type="ChEBI" id="CHEBI:18420"/>
    </cofactor>
</comment>
<feature type="domain" description="S1 motif" evidence="6">
    <location>
        <begin position="54"/>
        <end position="128"/>
    </location>
</feature>
<evidence type="ECO:0000313" key="8">
    <source>
        <dbReference type="Proteomes" id="UP000027980"/>
    </source>
</evidence>
<dbReference type="InterPro" id="IPR003029">
    <property type="entry name" value="S1_domain"/>
</dbReference>
<dbReference type="GO" id="GO:0006364">
    <property type="term" value="P:rRNA processing"/>
    <property type="evidence" value="ECO:0007669"/>
    <property type="project" value="TreeGrafter"/>
</dbReference>
<keyword evidence="4" id="KW-0460">Magnesium</keyword>
<sequence>MYSGGYSATKQTVRKAMLSLYIFFRGTEKVALTVGRGQVQEVFLDRPGIGSKVGSIFKGIVRHVDHGLQAAFVDFGDERQGFLQREEVPACKQDQLLRIEQAIQEGQTLFVQVQKDAYGTKGAKLSAIITIPGNALVYLPNGNYVAVSRKLPEERAAKWKAQMADLLIPGEGVIIRTEADKLPEEVILKELERLRGRWHSLLVKNAAPPAVIYQDALIPDQLLRRLPAGNIDEIVVDDGFEARQLRKQFPELGEKIKWEREAETLLPQPLSVLWEQLVAPVTNIDRGITLHIDQTEALTVIDVNSGGYTGHSDKNQTAVMVNQLAAKAIAREIRFRNLSGIILIDFVSMKRPDQQRAVLQTFRQALQQDAQRTEVYGFTKLGLLEMSRKRERPSLMEQLQEPINRNLSFETKCFQLEREIISLSAEKTYILSGKKEHIKHYLKLAGSNSANASVFVKFRDTNELKLTETDTETVRRDGLDSLDNLF</sequence>
<evidence type="ECO:0000259" key="6">
    <source>
        <dbReference type="PROSITE" id="PS50126"/>
    </source>
</evidence>
<dbReference type="HOGENOM" id="CLU_003468_5_3_9"/>
<dbReference type="InterPro" id="IPR004659">
    <property type="entry name" value="RNase_E/G"/>
</dbReference>
<dbReference type="PANTHER" id="PTHR30001">
    <property type="entry name" value="RIBONUCLEASE"/>
    <property type="match status" value="1"/>
</dbReference>
<accession>A0A075LL76</accession>
<gene>
    <name evidence="7" type="ORF">GZ22_09890</name>
</gene>
<dbReference type="GO" id="GO:0003723">
    <property type="term" value="F:RNA binding"/>
    <property type="evidence" value="ECO:0007669"/>
    <property type="project" value="UniProtKB-KW"/>
</dbReference>
<dbReference type="Pfam" id="PF10150">
    <property type="entry name" value="RNase_E_G"/>
    <property type="match status" value="1"/>
</dbReference>
<proteinExistence type="predicted"/>
<dbReference type="GO" id="GO:0016787">
    <property type="term" value="F:hydrolase activity"/>
    <property type="evidence" value="ECO:0007669"/>
    <property type="project" value="UniProtKB-KW"/>
</dbReference>
<dbReference type="InterPro" id="IPR012340">
    <property type="entry name" value="NA-bd_OB-fold"/>
</dbReference>
<dbReference type="GO" id="GO:0004540">
    <property type="term" value="F:RNA nuclease activity"/>
    <property type="evidence" value="ECO:0007669"/>
    <property type="project" value="InterPro"/>
</dbReference>
<reference evidence="7 8" key="1">
    <citation type="submission" date="2014-07" db="EMBL/GenBank/DDBJ databases">
        <title>Complete genome sequence of a moderately halophilic bacterium Terribacillus aidingensis MP602, isolated from Cryptomeria fortunei in Tianmu mountain in China.</title>
        <authorList>
            <person name="Wang Y."/>
            <person name="Lu P."/>
            <person name="Zhang L."/>
        </authorList>
    </citation>
    <scope>NUCLEOTIDE SEQUENCE [LARGE SCALE GENOMIC DNA]</scope>
    <source>
        <strain evidence="7 8">MP602</strain>
    </source>
</reference>
<dbReference type="CDD" id="cd04453">
    <property type="entry name" value="S1_RNase_E"/>
    <property type="match status" value="1"/>
</dbReference>
<evidence type="ECO:0000256" key="4">
    <source>
        <dbReference type="ARBA" id="ARBA00022842"/>
    </source>
</evidence>
<evidence type="ECO:0000256" key="1">
    <source>
        <dbReference type="ARBA" id="ARBA00001946"/>
    </source>
</evidence>